<reference evidence="7" key="1">
    <citation type="journal article" date="2019" name="Int. J. Syst. Evol. Microbiol.">
        <title>The Global Catalogue of Microorganisms (GCM) 10K type strain sequencing project: providing services to taxonomists for standard genome sequencing and annotation.</title>
        <authorList>
            <consortium name="The Broad Institute Genomics Platform"/>
            <consortium name="The Broad Institute Genome Sequencing Center for Infectious Disease"/>
            <person name="Wu L."/>
            <person name="Ma J."/>
        </authorList>
    </citation>
    <scope>NUCLEOTIDE SEQUENCE [LARGE SCALE GENOMIC DNA]</scope>
    <source>
        <strain evidence="7">JCM 12165</strain>
    </source>
</reference>
<feature type="DNA-binding region" description="H-T-H motif" evidence="4">
    <location>
        <begin position="33"/>
        <end position="52"/>
    </location>
</feature>
<dbReference type="Pfam" id="PF00440">
    <property type="entry name" value="TetR_N"/>
    <property type="match status" value="1"/>
</dbReference>
<evidence type="ECO:0000313" key="6">
    <source>
        <dbReference type="EMBL" id="MFD1535177.1"/>
    </source>
</evidence>
<dbReference type="EMBL" id="JBHUCP010000050">
    <property type="protein sequence ID" value="MFD1535177.1"/>
    <property type="molecule type" value="Genomic_DNA"/>
</dbReference>
<dbReference type="Pfam" id="PF13305">
    <property type="entry name" value="TetR_C_33"/>
    <property type="match status" value="1"/>
</dbReference>
<dbReference type="SUPFAM" id="SSF48498">
    <property type="entry name" value="Tetracyclin repressor-like, C-terminal domain"/>
    <property type="match status" value="1"/>
</dbReference>
<dbReference type="Proteomes" id="UP001597145">
    <property type="component" value="Unassembled WGS sequence"/>
</dbReference>
<dbReference type="Gene3D" id="1.10.357.10">
    <property type="entry name" value="Tetracycline Repressor, domain 2"/>
    <property type="match status" value="1"/>
</dbReference>
<proteinExistence type="predicted"/>
<evidence type="ECO:0000256" key="3">
    <source>
        <dbReference type="ARBA" id="ARBA00023163"/>
    </source>
</evidence>
<dbReference type="InterPro" id="IPR050109">
    <property type="entry name" value="HTH-type_TetR-like_transc_reg"/>
</dbReference>
<comment type="caution">
    <text evidence="6">The sequence shown here is derived from an EMBL/GenBank/DDBJ whole genome shotgun (WGS) entry which is preliminary data.</text>
</comment>
<evidence type="ECO:0000313" key="7">
    <source>
        <dbReference type="Proteomes" id="UP001597145"/>
    </source>
</evidence>
<dbReference type="InterPro" id="IPR009057">
    <property type="entry name" value="Homeodomain-like_sf"/>
</dbReference>
<keyword evidence="2 4" id="KW-0238">DNA-binding</keyword>
<dbReference type="InterPro" id="IPR036271">
    <property type="entry name" value="Tet_transcr_reg_TetR-rel_C_sf"/>
</dbReference>
<sequence>MAGGSTYHHGSLHQVLIDVSLDLIAEHGLEGFSLATAAKAAGVSVAAPYRHFTNKAALLGAIARTGYAQLGEALREAADRHPDDPVEALLELGSAYVGFVIDQPALASVMFSVRGRAPESDAGLAALGVLGDVLARLEAAGRLAVPLDTALRATWSLVHGLAVLHTGGMRTISEEDAPLLRKQVLRPLLDGMLRR</sequence>
<organism evidence="6 7">
    <name type="scientific">Pseudonocardia aurantiaca</name>
    <dbReference type="NCBI Taxonomy" id="75290"/>
    <lineage>
        <taxon>Bacteria</taxon>
        <taxon>Bacillati</taxon>
        <taxon>Actinomycetota</taxon>
        <taxon>Actinomycetes</taxon>
        <taxon>Pseudonocardiales</taxon>
        <taxon>Pseudonocardiaceae</taxon>
        <taxon>Pseudonocardia</taxon>
    </lineage>
</organism>
<dbReference type="RefSeq" id="WP_343984437.1">
    <property type="nucleotide sequence ID" value="NZ_BAAAJG010000021.1"/>
</dbReference>
<accession>A0ABW4G1F5</accession>
<dbReference type="PRINTS" id="PR00455">
    <property type="entry name" value="HTHTETR"/>
</dbReference>
<evidence type="ECO:0000256" key="4">
    <source>
        <dbReference type="PROSITE-ProRule" id="PRU00335"/>
    </source>
</evidence>
<evidence type="ECO:0000256" key="2">
    <source>
        <dbReference type="ARBA" id="ARBA00023125"/>
    </source>
</evidence>
<dbReference type="PROSITE" id="PS50977">
    <property type="entry name" value="HTH_TETR_2"/>
    <property type="match status" value="1"/>
</dbReference>
<gene>
    <name evidence="6" type="ORF">ACFSCY_37795</name>
</gene>
<feature type="domain" description="HTH tetR-type" evidence="5">
    <location>
        <begin position="10"/>
        <end position="70"/>
    </location>
</feature>
<keyword evidence="1" id="KW-0805">Transcription regulation</keyword>
<dbReference type="InterPro" id="IPR001647">
    <property type="entry name" value="HTH_TetR"/>
</dbReference>
<evidence type="ECO:0000259" key="5">
    <source>
        <dbReference type="PROSITE" id="PS50977"/>
    </source>
</evidence>
<keyword evidence="3" id="KW-0804">Transcription</keyword>
<keyword evidence="7" id="KW-1185">Reference proteome</keyword>
<dbReference type="InterPro" id="IPR025996">
    <property type="entry name" value="MT1864/Rv1816-like_C"/>
</dbReference>
<dbReference type="PANTHER" id="PTHR30055">
    <property type="entry name" value="HTH-TYPE TRANSCRIPTIONAL REGULATOR RUTR"/>
    <property type="match status" value="1"/>
</dbReference>
<name>A0ABW4G1F5_9PSEU</name>
<dbReference type="PANTHER" id="PTHR30055:SF220">
    <property type="entry name" value="TETR-FAMILY REGULATORY PROTEIN"/>
    <property type="match status" value="1"/>
</dbReference>
<evidence type="ECO:0000256" key="1">
    <source>
        <dbReference type="ARBA" id="ARBA00023015"/>
    </source>
</evidence>
<dbReference type="SUPFAM" id="SSF46689">
    <property type="entry name" value="Homeodomain-like"/>
    <property type="match status" value="1"/>
</dbReference>
<protein>
    <submittedName>
        <fullName evidence="6">TetR/AcrR family transcriptional regulator</fullName>
    </submittedName>
</protein>